<reference evidence="2 3" key="1">
    <citation type="submission" date="2024-11" db="EMBL/GenBank/DDBJ databases">
        <title>Chromosome-level genome assembly of the freshwater bivalve Anodonta woodiana.</title>
        <authorList>
            <person name="Chen X."/>
        </authorList>
    </citation>
    <scope>NUCLEOTIDE SEQUENCE [LARGE SCALE GENOMIC DNA]</scope>
    <source>
        <strain evidence="2">MN2024</strain>
        <tissue evidence="2">Gills</tissue>
    </source>
</reference>
<dbReference type="PROSITE" id="PS50013">
    <property type="entry name" value="CHROMO_2"/>
    <property type="match status" value="1"/>
</dbReference>
<feature type="domain" description="Chromo" evidence="1">
    <location>
        <begin position="55"/>
        <end position="90"/>
    </location>
</feature>
<dbReference type="Proteomes" id="UP001634394">
    <property type="component" value="Unassembled WGS sequence"/>
</dbReference>
<dbReference type="InterPro" id="IPR016197">
    <property type="entry name" value="Chromo-like_dom_sf"/>
</dbReference>
<protein>
    <recommendedName>
        <fullName evidence="1">Chromo domain-containing protein</fullName>
    </recommendedName>
</protein>
<dbReference type="Gene3D" id="2.40.50.40">
    <property type="match status" value="1"/>
</dbReference>
<keyword evidence="3" id="KW-1185">Reference proteome</keyword>
<dbReference type="InterPro" id="IPR000953">
    <property type="entry name" value="Chromo/chromo_shadow_dom"/>
</dbReference>
<name>A0ABD3VZ89_SINWO</name>
<accession>A0ABD3VZ89</accession>
<evidence type="ECO:0000313" key="3">
    <source>
        <dbReference type="Proteomes" id="UP001634394"/>
    </source>
</evidence>
<evidence type="ECO:0000259" key="1">
    <source>
        <dbReference type="PROSITE" id="PS50013"/>
    </source>
</evidence>
<sequence>MTSLVRANSLEHFKIPEIVNLRHRMQSIQSFTRLWHHMIKRAMITHQPTNSAEWYSVDKLLQSKCISGKKHYLVKWTDGSEPSWQPAKDVSLAFKKASHRTRTQSNTRRKRLGQIFRL</sequence>
<dbReference type="EMBL" id="JBJQND010000009">
    <property type="protein sequence ID" value="KAL3866946.1"/>
    <property type="molecule type" value="Genomic_DNA"/>
</dbReference>
<dbReference type="AlphaFoldDB" id="A0ABD3VZ89"/>
<dbReference type="SUPFAM" id="SSF54160">
    <property type="entry name" value="Chromo domain-like"/>
    <property type="match status" value="1"/>
</dbReference>
<comment type="caution">
    <text evidence="2">The sequence shown here is derived from an EMBL/GenBank/DDBJ whole genome shotgun (WGS) entry which is preliminary data.</text>
</comment>
<organism evidence="2 3">
    <name type="scientific">Sinanodonta woodiana</name>
    <name type="common">Chinese pond mussel</name>
    <name type="synonym">Anodonta woodiana</name>
    <dbReference type="NCBI Taxonomy" id="1069815"/>
    <lineage>
        <taxon>Eukaryota</taxon>
        <taxon>Metazoa</taxon>
        <taxon>Spiralia</taxon>
        <taxon>Lophotrochozoa</taxon>
        <taxon>Mollusca</taxon>
        <taxon>Bivalvia</taxon>
        <taxon>Autobranchia</taxon>
        <taxon>Heteroconchia</taxon>
        <taxon>Palaeoheterodonta</taxon>
        <taxon>Unionida</taxon>
        <taxon>Unionoidea</taxon>
        <taxon>Unionidae</taxon>
        <taxon>Unioninae</taxon>
        <taxon>Sinanodonta</taxon>
    </lineage>
</organism>
<proteinExistence type="predicted"/>
<evidence type="ECO:0000313" key="2">
    <source>
        <dbReference type="EMBL" id="KAL3866946.1"/>
    </source>
</evidence>
<gene>
    <name evidence="2" type="ORF">ACJMK2_044192</name>
</gene>